<gene>
    <name evidence="1" type="ORF">TorRG33x02_311300</name>
</gene>
<dbReference type="EMBL" id="JXTC01000472">
    <property type="protein sequence ID" value="PON51459.1"/>
    <property type="molecule type" value="Genomic_DNA"/>
</dbReference>
<accession>A0A2P5BRM2</accession>
<protein>
    <submittedName>
        <fullName evidence="1">Uncharacterized protein</fullName>
    </submittedName>
</protein>
<name>A0A2P5BRM2_TREOI</name>
<evidence type="ECO:0000313" key="1">
    <source>
        <dbReference type="EMBL" id="PON51459.1"/>
    </source>
</evidence>
<organism evidence="1 2">
    <name type="scientific">Trema orientale</name>
    <name type="common">Charcoal tree</name>
    <name type="synonym">Celtis orientalis</name>
    <dbReference type="NCBI Taxonomy" id="63057"/>
    <lineage>
        <taxon>Eukaryota</taxon>
        <taxon>Viridiplantae</taxon>
        <taxon>Streptophyta</taxon>
        <taxon>Embryophyta</taxon>
        <taxon>Tracheophyta</taxon>
        <taxon>Spermatophyta</taxon>
        <taxon>Magnoliopsida</taxon>
        <taxon>eudicotyledons</taxon>
        <taxon>Gunneridae</taxon>
        <taxon>Pentapetalae</taxon>
        <taxon>rosids</taxon>
        <taxon>fabids</taxon>
        <taxon>Rosales</taxon>
        <taxon>Cannabaceae</taxon>
        <taxon>Trema</taxon>
    </lineage>
</organism>
<dbReference type="Proteomes" id="UP000237000">
    <property type="component" value="Unassembled WGS sequence"/>
</dbReference>
<keyword evidence="2" id="KW-1185">Reference proteome</keyword>
<sequence length="86" mass="10290">MTQFFRVCVRIFNWSREHDIKWSKDDPESSRPNGMCCSESPHLELMETMKIRANSTITDLHISIAQIRGSEYKQYYHRHRATQETQ</sequence>
<dbReference type="InParanoid" id="A0A2P5BRM2"/>
<dbReference type="AlphaFoldDB" id="A0A2P5BRM2"/>
<reference evidence="2" key="1">
    <citation type="submission" date="2016-06" db="EMBL/GenBank/DDBJ databases">
        <title>Parallel loss of symbiosis genes in relatives of nitrogen-fixing non-legume Parasponia.</title>
        <authorList>
            <person name="Van Velzen R."/>
            <person name="Holmer R."/>
            <person name="Bu F."/>
            <person name="Rutten L."/>
            <person name="Van Zeijl A."/>
            <person name="Liu W."/>
            <person name="Santuari L."/>
            <person name="Cao Q."/>
            <person name="Sharma T."/>
            <person name="Shen D."/>
            <person name="Roswanjaya Y."/>
            <person name="Wardhani T."/>
            <person name="Kalhor M.S."/>
            <person name="Jansen J."/>
            <person name="Van den Hoogen J."/>
            <person name="Gungor B."/>
            <person name="Hartog M."/>
            <person name="Hontelez J."/>
            <person name="Verver J."/>
            <person name="Yang W.-C."/>
            <person name="Schijlen E."/>
            <person name="Repin R."/>
            <person name="Schilthuizen M."/>
            <person name="Schranz E."/>
            <person name="Heidstra R."/>
            <person name="Miyata K."/>
            <person name="Fedorova E."/>
            <person name="Kohlen W."/>
            <person name="Bisseling T."/>
            <person name="Smit S."/>
            <person name="Geurts R."/>
        </authorList>
    </citation>
    <scope>NUCLEOTIDE SEQUENCE [LARGE SCALE GENOMIC DNA]</scope>
    <source>
        <strain evidence="2">cv. RG33-2</strain>
    </source>
</reference>
<evidence type="ECO:0000313" key="2">
    <source>
        <dbReference type="Proteomes" id="UP000237000"/>
    </source>
</evidence>
<comment type="caution">
    <text evidence="1">The sequence shown here is derived from an EMBL/GenBank/DDBJ whole genome shotgun (WGS) entry which is preliminary data.</text>
</comment>
<proteinExistence type="predicted"/>